<dbReference type="EC" id="2.7.13.3" evidence="2"/>
<dbReference type="InterPro" id="IPR003594">
    <property type="entry name" value="HATPase_dom"/>
</dbReference>
<feature type="modified residue" description="4-aspartylphosphate" evidence="4">
    <location>
        <position position="54"/>
    </location>
</feature>
<comment type="caution">
    <text evidence="7">The sequence shown here is derived from an EMBL/GenBank/DDBJ whole genome shotgun (WGS) entry which is preliminary data.</text>
</comment>
<dbReference type="Pfam" id="PF02518">
    <property type="entry name" value="HATPase_c"/>
    <property type="match status" value="1"/>
</dbReference>
<protein>
    <recommendedName>
        <fullName evidence="2">histidine kinase</fullName>
        <ecNumber evidence="2">2.7.13.3</ecNumber>
    </recommendedName>
</protein>
<dbReference type="Gene3D" id="3.30.565.10">
    <property type="entry name" value="Histidine kinase-like ATPase, C-terminal domain"/>
    <property type="match status" value="1"/>
</dbReference>
<feature type="domain" description="Response regulatory" evidence="6">
    <location>
        <begin position="5"/>
        <end position="122"/>
    </location>
</feature>
<accession>A0ABU0BUM9</accession>
<dbReference type="InterPro" id="IPR003661">
    <property type="entry name" value="HisK_dim/P_dom"/>
</dbReference>
<evidence type="ECO:0000259" key="5">
    <source>
        <dbReference type="PROSITE" id="PS50109"/>
    </source>
</evidence>
<evidence type="ECO:0000256" key="2">
    <source>
        <dbReference type="ARBA" id="ARBA00012438"/>
    </source>
</evidence>
<dbReference type="SUPFAM" id="SSF52172">
    <property type="entry name" value="CheY-like"/>
    <property type="match status" value="2"/>
</dbReference>
<dbReference type="InterPro" id="IPR005467">
    <property type="entry name" value="His_kinase_dom"/>
</dbReference>
<evidence type="ECO:0000259" key="6">
    <source>
        <dbReference type="PROSITE" id="PS50110"/>
    </source>
</evidence>
<dbReference type="Pfam" id="PF00512">
    <property type="entry name" value="HisKA"/>
    <property type="match status" value="1"/>
</dbReference>
<dbReference type="CDD" id="cd00075">
    <property type="entry name" value="HATPase"/>
    <property type="match status" value="1"/>
</dbReference>
<evidence type="ECO:0000256" key="4">
    <source>
        <dbReference type="PROSITE-ProRule" id="PRU00169"/>
    </source>
</evidence>
<feature type="domain" description="Response regulatory" evidence="6">
    <location>
        <begin position="398"/>
        <end position="514"/>
    </location>
</feature>
<dbReference type="PRINTS" id="PR00344">
    <property type="entry name" value="BCTRLSENSOR"/>
</dbReference>
<dbReference type="SUPFAM" id="SSF55874">
    <property type="entry name" value="ATPase domain of HSP90 chaperone/DNA topoisomerase II/histidine kinase"/>
    <property type="match status" value="1"/>
</dbReference>
<proteinExistence type="predicted"/>
<keyword evidence="7" id="KW-0418">Kinase</keyword>
<dbReference type="GO" id="GO:0016301">
    <property type="term" value="F:kinase activity"/>
    <property type="evidence" value="ECO:0007669"/>
    <property type="project" value="UniProtKB-KW"/>
</dbReference>
<keyword evidence="7" id="KW-0808">Transferase</keyword>
<dbReference type="InterPro" id="IPR011006">
    <property type="entry name" value="CheY-like_superfamily"/>
</dbReference>
<evidence type="ECO:0000313" key="8">
    <source>
        <dbReference type="Proteomes" id="UP001230207"/>
    </source>
</evidence>
<dbReference type="Proteomes" id="UP001230207">
    <property type="component" value="Unassembled WGS sequence"/>
</dbReference>
<dbReference type="CDD" id="cd00082">
    <property type="entry name" value="HisKA"/>
    <property type="match status" value="1"/>
</dbReference>
<dbReference type="Pfam" id="PF00072">
    <property type="entry name" value="Response_reg"/>
    <property type="match status" value="2"/>
</dbReference>
<feature type="domain" description="Histidine kinase" evidence="5">
    <location>
        <begin position="158"/>
        <end position="375"/>
    </location>
</feature>
<keyword evidence="8" id="KW-1185">Reference proteome</keyword>
<dbReference type="PROSITE" id="PS50110">
    <property type="entry name" value="RESPONSE_REGULATORY"/>
    <property type="match status" value="2"/>
</dbReference>
<dbReference type="PANTHER" id="PTHR43547:SF2">
    <property type="entry name" value="HYBRID SIGNAL TRANSDUCTION HISTIDINE KINASE C"/>
    <property type="match status" value="1"/>
</dbReference>
<keyword evidence="3 4" id="KW-0597">Phosphoprotein</keyword>
<dbReference type="SMART" id="SM00388">
    <property type="entry name" value="HisKA"/>
    <property type="match status" value="1"/>
</dbReference>
<reference evidence="7 8" key="1">
    <citation type="submission" date="2023-07" db="EMBL/GenBank/DDBJ databases">
        <title>Genomic Encyclopedia of Type Strains, Phase IV (KMG-IV): sequencing the most valuable type-strain genomes for metagenomic binning, comparative biology and taxonomic classification.</title>
        <authorList>
            <person name="Goeker M."/>
        </authorList>
    </citation>
    <scope>NUCLEOTIDE SEQUENCE [LARGE SCALE GENOMIC DNA]</scope>
    <source>
        <strain evidence="7 8">DSM 1112</strain>
    </source>
</reference>
<dbReference type="InterPro" id="IPR004358">
    <property type="entry name" value="Sig_transdc_His_kin-like_C"/>
</dbReference>
<evidence type="ECO:0000256" key="1">
    <source>
        <dbReference type="ARBA" id="ARBA00000085"/>
    </source>
</evidence>
<dbReference type="PANTHER" id="PTHR43547">
    <property type="entry name" value="TWO-COMPONENT HISTIDINE KINASE"/>
    <property type="match status" value="1"/>
</dbReference>
<dbReference type="EMBL" id="JAUSVF010000001">
    <property type="protein sequence ID" value="MDQ0321963.1"/>
    <property type="molecule type" value="Genomic_DNA"/>
</dbReference>
<comment type="catalytic activity">
    <reaction evidence="1">
        <text>ATP + protein L-histidine = ADP + protein N-phospho-L-histidine.</text>
        <dbReference type="EC" id="2.7.13.3"/>
    </reaction>
</comment>
<dbReference type="InterPro" id="IPR001789">
    <property type="entry name" value="Sig_transdc_resp-reg_receiver"/>
</dbReference>
<name>A0ABU0BUM9_9HYPH</name>
<organism evidence="7 8">
    <name type="scientific">Pararhizobium capsulatum DSM 1112</name>
    <dbReference type="NCBI Taxonomy" id="1121113"/>
    <lineage>
        <taxon>Bacteria</taxon>
        <taxon>Pseudomonadati</taxon>
        <taxon>Pseudomonadota</taxon>
        <taxon>Alphaproteobacteria</taxon>
        <taxon>Hyphomicrobiales</taxon>
        <taxon>Rhizobiaceae</taxon>
        <taxon>Rhizobium/Agrobacterium group</taxon>
        <taxon>Pararhizobium</taxon>
    </lineage>
</organism>
<dbReference type="Gene3D" id="1.10.287.130">
    <property type="match status" value="1"/>
</dbReference>
<dbReference type="RefSeq" id="WP_307232999.1">
    <property type="nucleotide sequence ID" value="NZ_JAUSVF010000001.1"/>
</dbReference>
<dbReference type="SMART" id="SM00448">
    <property type="entry name" value="REC"/>
    <property type="match status" value="2"/>
</dbReference>
<evidence type="ECO:0000313" key="7">
    <source>
        <dbReference type="EMBL" id="MDQ0321963.1"/>
    </source>
</evidence>
<feature type="modified residue" description="4-aspartylphosphate" evidence="4">
    <location>
        <position position="447"/>
    </location>
</feature>
<dbReference type="InterPro" id="IPR036890">
    <property type="entry name" value="HATPase_C_sf"/>
</dbReference>
<evidence type="ECO:0000256" key="3">
    <source>
        <dbReference type="ARBA" id="ARBA00022553"/>
    </source>
</evidence>
<gene>
    <name evidence="7" type="ORF">QO002_004101</name>
</gene>
<sequence length="515" mass="56904">MNPVTFLLVDDLEENLLSLEALLRREGLLLLKARSGDQALELLLQHDIALALIDVQMPGLNGFELAELMRGNERSRRVPIIFVTAGTADNQRRFRGYEAGAVDFIQKPIEPDVLRSKADVFFELFKQRQQIAAQRDELEVQAEALREADRRKDEFLATLAHELRNPLAPLRHGLDILRRNPNGDGSADVRDMMDRQLVHLVRIIDDLLDVSRVSQGKIELIKDRVKVDDVIRSAVETAHPLIEKAGHALTVNIPSAPIWIDADYTRLSQVVANLLNNAIKYTPAGGQIGISVATAGNDVVIDVSDNGVGIPAEMRSKVFQLFAQVDDHLDRAQGGLGIGLALVQQLVAMHGGTVEARGNDSGSGSVFRIRLPISTSAEQYALPCEVPSQQEQSLLPLKVLVVDDNVDVAYAMGWMLEEIGYEYELVHDGREALQAARYYKPDVILLDIGLPGMNGYEVCQAFRQDELFKDTTIIAQTGWGQDRDKALASEAGFNHHLTKPVSLDDLGKILATAKR</sequence>
<dbReference type="SMART" id="SM00387">
    <property type="entry name" value="HATPase_c"/>
    <property type="match status" value="1"/>
</dbReference>
<dbReference type="PROSITE" id="PS50109">
    <property type="entry name" value="HIS_KIN"/>
    <property type="match status" value="1"/>
</dbReference>
<dbReference type="Gene3D" id="3.40.50.2300">
    <property type="match status" value="2"/>
</dbReference>